<accession>A0A0L0SGJ9</accession>
<keyword evidence="2" id="KW-1185">Reference proteome</keyword>
<dbReference type="OrthoDB" id="10554058at2759"/>
<dbReference type="VEuPathDB" id="FungiDB:AMAG_06452"/>
<dbReference type="Proteomes" id="UP000054350">
    <property type="component" value="Unassembled WGS sequence"/>
</dbReference>
<evidence type="ECO:0000313" key="1">
    <source>
        <dbReference type="EMBL" id="KNE61641.1"/>
    </source>
</evidence>
<name>A0A0L0SGJ9_ALLM3</name>
<organism evidence="1 2">
    <name type="scientific">Allomyces macrogynus (strain ATCC 38327)</name>
    <name type="common">Allomyces javanicus var. macrogynus</name>
    <dbReference type="NCBI Taxonomy" id="578462"/>
    <lineage>
        <taxon>Eukaryota</taxon>
        <taxon>Fungi</taxon>
        <taxon>Fungi incertae sedis</taxon>
        <taxon>Blastocladiomycota</taxon>
        <taxon>Blastocladiomycetes</taxon>
        <taxon>Blastocladiales</taxon>
        <taxon>Blastocladiaceae</taxon>
        <taxon>Allomyces</taxon>
    </lineage>
</organism>
<proteinExistence type="predicted"/>
<reference evidence="1 2" key="1">
    <citation type="submission" date="2009-11" db="EMBL/GenBank/DDBJ databases">
        <title>Annotation of Allomyces macrogynus ATCC 38327.</title>
        <authorList>
            <consortium name="The Broad Institute Genome Sequencing Platform"/>
            <person name="Russ C."/>
            <person name="Cuomo C."/>
            <person name="Burger G."/>
            <person name="Gray M.W."/>
            <person name="Holland P.W.H."/>
            <person name="King N."/>
            <person name="Lang F.B.F."/>
            <person name="Roger A.J."/>
            <person name="Ruiz-Trillo I."/>
            <person name="Young S.K."/>
            <person name="Zeng Q."/>
            <person name="Gargeya S."/>
            <person name="Fitzgerald M."/>
            <person name="Haas B."/>
            <person name="Abouelleil A."/>
            <person name="Alvarado L."/>
            <person name="Arachchi H.M."/>
            <person name="Berlin A."/>
            <person name="Chapman S.B."/>
            <person name="Gearin G."/>
            <person name="Goldberg J."/>
            <person name="Griggs A."/>
            <person name="Gujja S."/>
            <person name="Hansen M."/>
            <person name="Heiman D."/>
            <person name="Howarth C."/>
            <person name="Larimer J."/>
            <person name="Lui A."/>
            <person name="MacDonald P.J.P."/>
            <person name="McCowen C."/>
            <person name="Montmayeur A."/>
            <person name="Murphy C."/>
            <person name="Neiman D."/>
            <person name="Pearson M."/>
            <person name="Priest M."/>
            <person name="Roberts A."/>
            <person name="Saif S."/>
            <person name="Shea T."/>
            <person name="Sisk P."/>
            <person name="Stolte C."/>
            <person name="Sykes S."/>
            <person name="Wortman J."/>
            <person name="Nusbaum C."/>
            <person name="Birren B."/>
        </authorList>
    </citation>
    <scope>NUCLEOTIDE SEQUENCE [LARGE SCALE GENOMIC DNA]</scope>
    <source>
        <strain evidence="1 2">ATCC 38327</strain>
    </source>
</reference>
<dbReference type="EMBL" id="GG745338">
    <property type="protein sequence ID" value="KNE61641.1"/>
    <property type="molecule type" value="Genomic_DNA"/>
</dbReference>
<protein>
    <submittedName>
        <fullName evidence="1">Uncharacterized protein</fullName>
    </submittedName>
</protein>
<dbReference type="AlphaFoldDB" id="A0A0L0SGJ9"/>
<evidence type="ECO:0000313" key="2">
    <source>
        <dbReference type="Proteomes" id="UP000054350"/>
    </source>
</evidence>
<sequence length="261" mass="27687">MLLPNGDRLAHLASTFPSNAYATTISDPGFNIHQTQYLDHQAHLDHQMQLTDSYYDCHVLVAMAGASASTSGALSTNAIMTSGATDAATTSTMTPVETDNMNPPMVVTATTGMMPPMGTTTAAGLIPPMASITPANTVPPMLLMATAINNLAGRTKMTTSMMSLSGTKSDMPKTGAFVKSIGAHKHLAAEFWHPPMNVDDHLQAVSLLMEIAAASDTSVMDQSKKAALVYLVEKSMWPLLVSIPEWKVGTYAEFAARVLLS</sequence>
<gene>
    <name evidence="1" type="ORF">AMAG_06452</name>
</gene>
<reference evidence="1 2" key="2">
    <citation type="submission" date="2009-11" db="EMBL/GenBank/DDBJ databases">
        <title>The Genome Sequence of Allomyces macrogynus strain ATCC 38327.</title>
        <authorList>
            <consortium name="The Broad Institute Genome Sequencing Platform"/>
            <person name="Russ C."/>
            <person name="Cuomo C."/>
            <person name="Shea T."/>
            <person name="Young S.K."/>
            <person name="Zeng Q."/>
            <person name="Koehrsen M."/>
            <person name="Haas B."/>
            <person name="Borodovsky M."/>
            <person name="Guigo R."/>
            <person name="Alvarado L."/>
            <person name="Berlin A."/>
            <person name="Borenstein D."/>
            <person name="Chen Z."/>
            <person name="Engels R."/>
            <person name="Freedman E."/>
            <person name="Gellesch M."/>
            <person name="Goldberg J."/>
            <person name="Griggs A."/>
            <person name="Gujja S."/>
            <person name="Heiman D."/>
            <person name="Hepburn T."/>
            <person name="Howarth C."/>
            <person name="Jen D."/>
            <person name="Larson L."/>
            <person name="Lewis B."/>
            <person name="Mehta T."/>
            <person name="Park D."/>
            <person name="Pearson M."/>
            <person name="Roberts A."/>
            <person name="Saif S."/>
            <person name="Shenoy N."/>
            <person name="Sisk P."/>
            <person name="Stolte C."/>
            <person name="Sykes S."/>
            <person name="Walk T."/>
            <person name="White J."/>
            <person name="Yandava C."/>
            <person name="Burger G."/>
            <person name="Gray M.W."/>
            <person name="Holland P.W.H."/>
            <person name="King N."/>
            <person name="Lang F.B.F."/>
            <person name="Roger A.J."/>
            <person name="Ruiz-Trillo I."/>
            <person name="Lander E."/>
            <person name="Nusbaum C."/>
        </authorList>
    </citation>
    <scope>NUCLEOTIDE SEQUENCE [LARGE SCALE GENOMIC DNA]</scope>
    <source>
        <strain evidence="1 2">ATCC 38327</strain>
    </source>
</reference>